<dbReference type="SMART" id="SM00355">
    <property type="entry name" value="ZnF_C2H2"/>
    <property type="match status" value="2"/>
</dbReference>
<sequence>MCTITTEVSEVKPAVDLAESRCGGTDEALSGANTEREDSEPPTPKKPTLASPKWIKEEEEEDDPLSYLTLLFDLATIDDSDDSESDDDESAPPSPRPKGFDKFYFYAASGRVLYYDSYRNVYFDNGTLIYHGSFDFPLDGLFSPSFHIDGVPYWFDLEGLWSNNVDGTPYRIITWQQSEPTLLDLGQYVDPTSSQTNSIVYQPNLNPTSYYAVNPAQMTMPGADDYRSTPETKTEALTPNVNSSSIEPTLREGAKPLMWSPTSSTWKSPLLASREPSEGPTKPSLFHESQPVMAPIIKEWQEQLVQARKAAAKARPVAKSSKEERRRCPDCNKLFRRPSSLDDHLNVHSGHKPHTCPFTGCKTGFATKSNMKRHFLTHRVGPLERYRPGVTQVSEPYELSPTKKGKAPRATSTYNSKAHHTMRFRIAA</sequence>
<keyword evidence="6" id="KW-0539">Nucleus</keyword>
<dbReference type="PROSITE" id="PS00028">
    <property type="entry name" value="ZINC_FINGER_C2H2_1"/>
    <property type="match status" value="2"/>
</dbReference>
<keyword evidence="5" id="KW-0862">Zinc</keyword>
<evidence type="ECO:0000259" key="9">
    <source>
        <dbReference type="PROSITE" id="PS50157"/>
    </source>
</evidence>
<organism evidence="10 11">
    <name type="scientific">Rhizoctonia solani</name>
    <dbReference type="NCBI Taxonomy" id="456999"/>
    <lineage>
        <taxon>Eukaryota</taxon>
        <taxon>Fungi</taxon>
        <taxon>Dikarya</taxon>
        <taxon>Basidiomycota</taxon>
        <taxon>Agaricomycotina</taxon>
        <taxon>Agaricomycetes</taxon>
        <taxon>Cantharellales</taxon>
        <taxon>Ceratobasidiaceae</taxon>
        <taxon>Rhizoctonia</taxon>
    </lineage>
</organism>
<dbReference type="AlphaFoldDB" id="A0A8H3CKV4"/>
<feature type="compositionally biased region" description="Polar residues" evidence="8">
    <location>
        <begin position="235"/>
        <end position="247"/>
    </location>
</feature>
<evidence type="ECO:0000256" key="7">
    <source>
        <dbReference type="PROSITE-ProRule" id="PRU00042"/>
    </source>
</evidence>
<evidence type="ECO:0000256" key="3">
    <source>
        <dbReference type="ARBA" id="ARBA00022737"/>
    </source>
</evidence>
<proteinExistence type="predicted"/>
<gene>
    <name evidence="10" type="ORF">RDB_LOCUS96983</name>
</gene>
<dbReference type="EMBL" id="CAJMXA010002782">
    <property type="protein sequence ID" value="CAE6487246.1"/>
    <property type="molecule type" value="Genomic_DNA"/>
</dbReference>
<evidence type="ECO:0000256" key="1">
    <source>
        <dbReference type="ARBA" id="ARBA00004123"/>
    </source>
</evidence>
<feature type="domain" description="C2H2-type" evidence="9">
    <location>
        <begin position="326"/>
        <end position="353"/>
    </location>
</feature>
<dbReference type="PANTHER" id="PTHR24394:SF44">
    <property type="entry name" value="ZINC FINGER PROTEIN 271-LIKE"/>
    <property type="match status" value="1"/>
</dbReference>
<dbReference type="GO" id="GO:0005634">
    <property type="term" value="C:nucleus"/>
    <property type="evidence" value="ECO:0007669"/>
    <property type="project" value="UniProtKB-SubCell"/>
</dbReference>
<evidence type="ECO:0000256" key="8">
    <source>
        <dbReference type="SAM" id="MobiDB-lite"/>
    </source>
</evidence>
<evidence type="ECO:0000313" key="11">
    <source>
        <dbReference type="Proteomes" id="UP000663853"/>
    </source>
</evidence>
<protein>
    <recommendedName>
        <fullName evidence="9">C2H2-type domain-containing protein</fullName>
    </recommendedName>
</protein>
<dbReference type="GO" id="GO:0008270">
    <property type="term" value="F:zinc ion binding"/>
    <property type="evidence" value="ECO:0007669"/>
    <property type="project" value="UniProtKB-KW"/>
</dbReference>
<dbReference type="Pfam" id="PF00096">
    <property type="entry name" value="zf-C2H2"/>
    <property type="match status" value="1"/>
</dbReference>
<dbReference type="Proteomes" id="UP000663853">
    <property type="component" value="Unassembled WGS sequence"/>
</dbReference>
<dbReference type="PROSITE" id="PS50157">
    <property type="entry name" value="ZINC_FINGER_C2H2_2"/>
    <property type="match status" value="1"/>
</dbReference>
<dbReference type="PANTHER" id="PTHR24394">
    <property type="entry name" value="ZINC FINGER PROTEIN"/>
    <property type="match status" value="1"/>
</dbReference>
<comment type="caution">
    <text evidence="10">The sequence shown here is derived from an EMBL/GenBank/DDBJ whole genome shotgun (WGS) entry which is preliminary data.</text>
</comment>
<keyword evidence="2" id="KW-0479">Metal-binding</keyword>
<dbReference type="SUPFAM" id="SSF57667">
    <property type="entry name" value="beta-beta-alpha zinc fingers"/>
    <property type="match status" value="1"/>
</dbReference>
<name>A0A8H3CKV4_9AGAM</name>
<evidence type="ECO:0000256" key="2">
    <source>
        <dbReference type="ARBA" id="ARBA00022723"/>
    </source>
</evidence>
<dbReference type="Gene3D" id="3.30.160.60">
    <property type="entry name" value="Classic Zinc Finger"/>
    <property type="match status" value="2"/>
</dbReference>
<dbReference type="InterPro" id="IPR013087">
    <property type="entry name" value="Znf_C2H2_type"/>
</dbReference>
<feature type="compositionally biased region" description="Basic and acidic residues" evidence="8">
    <location>
        <begin position="224"/>
        <end position="234"/>
    </location>
</feature>
<keyword evidence="3" id="KW-0677">Repeat</keyword>
<feature type="region of interest" description="Disordered" evidence="8">
    <location>
        <begin position="1"/>
        <end position="62"/>
    </location>
</feature>
<feature type="region of interest" description="Disordered" evidence="8">
    <location>
        <begin position="224"/>
        <end position="285"/>
    </location>
</feature>
<reference evidence="10" key="1">
    <citation type="submission" date="2021-01" db="EMBL/GenBank/DDBJ databases">
        <authorList>
            <person name="Kaushik A."/>
        </authorList>
    </citation>
    <scope>NUCLEOTIDE SEQUENCE</scope>
    <source>
        <strain evidence="10">AG6-10EEA</strain>
    </source>
</reference>
<comment type="subcellular location">
    <subcellularLocation>
        <location evidence="1">Nucleus</location>
    </subcellularLocation>
</comment>
<keyword evidence="4 7" id="KW-0863">Zinc-finger</keyword>
<dbReference type="InterPro" id="IPR036236">
    <property type="entry name" value="Znf_C2H2_sf"/>
</dbReference>
<accession>A0A8H3CKV4</accession>
<evidence type="ECO:0000313" key="10">
    <source>
        <dbReference type="EMBL" id="CAE6487246.1"/>
    </source>
</evidence>
<evidence type="ECO:0000256" key="5">
    <source>
        <dbReference type="ARBA" id="ARBA00022833"/>
    </source>
</evidence>
<evidence type="ECO:0000256" key="4">
    <source>
        <dbReference type="ARBA" id="ARBA00022771"/>
    </source>
</evidence>
<dbReference type="GO" id="GO:0000981">
    <property type="term" value="F:DNA-binding transcription factor activity, RNA polymerase II-specific"/>
    <property type="evidence" value="ECO:0007669"/>
    <property type="project" value="TreeGrafter"/>
</dbReference>
<evidence type="ECO:0000256" key="6">
    <source>
        <dbReference type="ARBA" id="ARBA00023242"/>
    </source>
</evidence>